<reference evidence="2 3" key="1">
    <citation type="submission" date="2019-01" db="EMBL/GenBank/DDBJ databases">
        <title>Sequencing of cultivated peanut Arachis hypogaea provides insights into genome evolution and oil improvement.</title>
        <authorList>
            <person name="Chen X."/>
        </authorList>
    </citation>
    <scope>NUCLEOTIDE SEQUENCE [LARGE SCALE GENOMIC DNA]</scope>
    <source>
        <strain evidence="3">cv. Fuhuasheng</strain>
        <tissue evidence="2">Leaves</tissue>
    </source>
</reference>
<keyword evidence="3" id="KW-1185">Reference proteome</keyword>
<feature type="region of interest" description="Disordered" evidence="1">
    <location>
        <begin position="176"/>
        <end position="197"/>
    </location>
</feature>
<comment type="caution">
    <text evidence="2">The sequence shown here is derived from an EMBL/GenBank/DDBJ whole genome shotgun (WGS) entry which is preliminary data.</text>
</comment>
<gene>
    <name evidence="2" type="ORF">Ahy_B06g082443</name>
</gene>
<evidence type="ECO:0000313" key="2">
    <source>
        <dbReference type="EMBL" id="RYR03468.1"/>
    </source>
</evidence>
<dbReference type="AlphaFoldDB" id="A0A444YNK5"/>
<dbReference type="EMBL" id="SDMP01000016">
    <property type="protein sequence ID" value="RYR03468.1"/>
    <property type="molecule type" value="Genomic_DNA"/>
</dbReference>
<proteinExistence type="predicted"/>
<accession>A0A444YNK5</accession>
<name>A0A444YNK5_ARAHY</name>
<sequence length="293" mass="33947">MKPPNGRKIVLKFNETLQLVGVEAGILSSILELLGSDYTKFSICEKDSKKVRSKDKIYNECMLYHDHYNSQLTIEQNIEGRPLGIIANHWRWYLDYRNSEDTKEKCCELIEAAIHSHWQIEKLGKAWRRRVGMTREEKRIAEIEQDDESSILLSQNDSLAQVLRKEHLGRVRGMGIRPTSSQVFGTNSHQSSNRAQREETQRVLLELQAELTADKLKRKTIEDEVATKKTKRMRWEPKKTKRQAVEDEVVAGKIKMKVIKSALRCPIQEQGRELPPDVAAWMNSLEGQSESRY</sequence>
<feature type="compositionally biased region" description="Polar residues" evidence="1">
    <location>
        <begin position="178"/>
        <end position="194"/>
    </location>
</feature>
<evidence type="ECO:0000313" key="3">
    <source>
        <dbReference type="Proteomes" id="UP000289738"/>
    </source>
</evidence>
<evidence type="ECO:0000256" key="1">
    <source>
        <dbReference type="SAM" id="MobiDB-lite"/>
    </source>
</evidence>
<organism evidence="2 3">
    <name type="scientific">Arachis hypogaea</name>
    <name type="common">Peanut</name>
    <dbReference type="NCBI Taxonomy" id="3818"/>
    <lineage>
        <taxon>Eukaryota</taxon>
        <taxon>Viridiplantae</taxon>
        <taxon>Streptophyta</taxon>
        <taxon>Embryophyta</taxon>
        <taxon>Tracheophyta</taxon>
        <taxon>Spermatophyta</taxon>
        <taxon>Magnoliopsida</taxon>
        <taxon>eudicotyledons</taxon>
        <taxon>Gunneridae</taxon>
        <taxon>Pentapetalae</taxon>
        <taxon>rosids</taxon>
        <taxon>fabids</taxon>
        <taxon>Fabales</taxon>
        <taxon>Fabaceae</taxon>
        <taxon>Papilionoideae</taxon>
        <taxon>50 kb inversion clade</taxon>
        <taxon>dalbergioids sensu lato</taxon>
        <taxon>Dalbergieae</taxon>
        <taxon>Pterocarpus clade</taxon>
        <taxon>Arachis</taxon>
    </lineage>
</organism>
<dbReference type="Proteomes" id="UP000289738">
    <property type="component" value="Chromosome B06"/>
</dbReference>
<protein>
    <submittedName>
        <fullName evidence="2">Uncharacterized protein</fullName>
    </submittedName>
</protein>